<evidence type="ECO:0000313" key="3">
    <source>
        <dbReference type="WBParaSite" id="nRc.2.0.1.t21737-RA"/>
    </source>
</evidence>
<dbReference type="WBParaSite" id="nRc.2.0.1.t21737-RA">
    <property type="protein sequence ID" value="nRc.2.0.1.t21737-RA"/>
    <property type="gene ID" value="nRc.2.0.1.g21737"/>
</dbReference>
<feature type="region of interest" description="Disordered" evidence="1">
    <location>
        <begin position="58"/>
        <end position="80"/>
    </location>
</feature>
<dbReference type="Proteomes" id="UP000887565">
    <property type="component" value="Unplaced"/>
</dbReference>
<proteinExistence type="predicted"/>
<evidence type="ECO:0000313" key="2">
    <source>
        <dbReference type="Proteomes" id="UP000887565"/>
    </source>
</evidence>
<organism evidence="2 3">
    <name type="scientific">Romanomermis culicivorax</name>
    <name type="common">Nematode worm</name>
    <dbReference type="NCBI Taxonomy" id="13658"/>
    <lineage>
        <taxon>Eukaryota</taxon>
        <taxon>Metazoa</taxon>
        <taxon>Ecdysozoa</taxon>
        <taxon>Nematoda</taxon>
        <taxon>Enoplea</taxon>
        <taxon>Dorylaimia</taxon>
        <taxon>Mermithida</taxon>
        <taxon>Mermithoidea</taxon>
        <taxon>Mermithidae</taxon>
        <taxon>Romanomermis</taxon>
    </lineage>
</organism>
<protein>
    <submittedName>
        <fullName evidence="3">Uncharacterized protein</fullName>
    </submittedName>
</protein>
<evidence type="ECO:0000256" key="1">
    <source>
        <dbReference type="SAM" id="MobiDB-lite"/>
    </source>
</evidence>
<reference evidence="3" key="1">
    <citation type="submission" date="2022-11" db="UniProtKB">
        <authorList>
            <consortium name="WormBaseParasite"/>
        </authorList>
    </citation>
    <scope>IDENTIFICATION</scope>
</reference>
<name>A0A915J5J1_ROMCU</name>
<keyword evidence="2" id="KW-1185">Reference proteome</keyword>
<accession>A0A915J5J1</accession>
<dbReference type="AlphaFoldDB" id="A0A915J5J1"/>
<sequence length="80" mass="8925">MSVKVDCPMGGRVVKTKPALDFMKKTQWREVVSKLNLSFPQVVAEIVGYPNIDEIPNTGQHCQGDKGIKDQLNPSTQNRL</sequence>